<feature type="transmembrane region" description="Helical" evidence="2">
    <location>
        <begin position="503"/>
        <end position="525"/>
    </location>
</feature>
<feature type="transmembrane region" description="Helical" evidence="2">
    <location>
        <begin position="545"/>
        <end position="564"/>
    </location>
</feature>
<feature type="compositionally biased region" description="Basic and acidic residues" evidence="1">
    <location>
        <begin position="29"/>
        <end position="40"/>
    </location>
</feature>
<keyword evidence="2" id="KW-1133">Transmembrane helix</keyword>
<dbReference type="EMBL" id="SDOV01000004">
    <property type="protein sequence ID" value="KAH7642424.1"/>
    <property type="molecule type" value="Genomic_DNA"/>
</dbReference>
<feature type="transmembrane region" description="Helical" evidence="2">
    <location>
        <begin position="432"/>
        <end position="454"/>
    </location>
</feature>
<protein>
    <submittedName>
        <fullName evidence="3">Uncharacterized protein</fullName>
    </submittedName>
</protein>
<feature type="transmembrane region" description="Helical" evidence="2">
    <location>
        <begin position="460"/>
        <end position="482"/>
    </location>
</feature>
<evidence type="ECO:0000256" key="1">
    <source>
        <dbReference type="SAM" id="MobiDB-lite"/>
    </source>
</evidence>
<reference evidence="3" key="2">
    <citation type="journal article" date="2021" name="World Allergy Organ. J.">
        <title>Chromosome-level assembly of Dermatophagoides farinae genome and transcriptome reveals two novel allergens Der f 37 and Der f 39.</title>
        <authorList>
            <person name="Chen J."/>
            <person name="Cai Z."/>
            <person name="Fan D."/>
            <person name="Hu J."/>
            <person name="Hou Y."/>
            <person name="He Y."/>
            <person name="Zhang Z."/>
            <person name="Zhao Z."/>
            <person name="Gao P."/>
            <person name="Hu W."/>
            <person name="Sun J."/>
            <person name="Li J."/>
            <person name="Ji K."/>
        </authorList>
    </citation>
    <scope>NUCLEOTIDE SEQUENCE</scope>
    <source>
        <strain evidence="3">JKM2019</strain>
    </source>
</reference>
<gene>
    <name evidence="3" type="ORF">HUG17_5469</name>
</gene>
<feature type="transmembrane region" description="Helical" evidence="2">
    <location>
        <begin position="273"/>
        <end position="292"/>
    </location>
</feature>
<feature type="region of interest" description="Disordered" evidence="1">
    <location>
        <begin position="1"/>
        <end position="40"/>
    </location>
</feature>
<evidence type="ECO:0000313" key="3">
    <source>
        <dbReference type="EMBL" id="KAH7642424.1"/>
    </source>
</evidence>
<accession>A0A9D4P2D9</accession>
<feature type="transmembrane region" description="Helical" evidence="2">
    <location>
        <begin position="198"/>
        <end position="221"/>
    </location>
</feature>
<sequence>MTPPPPPPPPPPSFFQSSSYDWNHKSHHRTESSSEFDSSKLHKLTMSQKCSTIEHTKSKHYQQPYGKYSNAEFHRSCRPRSSYNFSGNTHDCNTISYHQQQHSKPKIYQQNQHSPSKYINRNNLQLVRQKSDNSECSEIRQSNSKNDQLAMFDGSKKSRCILFSQIYLITHVSITICLNKTRDMETTISETITNSLDLIIDIYLFYILVASLFFFVLLRYYAVPRFTDNLTFNELTEQTPILFGAIILGFSELAQCLIELIECVESDSMIIPVAKFCYHIAFMHFLLSQIIYNDYIGLRNIAIAHLLSTQISLWILSTSSKQVHVGQHKHCCDYKLDLRTFRIVLFNDNSSRLLGNEHDGLMKINGNHTENLIADPFQISLFILNNQFKFLTVFILLTMWFSNNQSKINFIRAKLSEEEVIRSAYLNPESKLYMFRGFMVGSIFLLSSIASIIFYDNRLIQYSASIFIQIMIIVISLTGLVVRRHQIDVNDPKYQINILKHHFIIFVTLFLVYNVSLMNIKSFFIRLITDGSSNNIMDAKTTIQMIVPILSLISSLSLIIQVTIQSYLLRLQGKKLINMTHVFSLLAIANFSLWMIDVSMIVSDRDLWPIKWQDQVHSTFENDNNNDSLKHPDDSKYLRNILNVFVPMNRYYFTSTKIDRSKIRWILKGFSYLKRYSMEFLKLFVSKQQCKQSQQLPIELNEEEYCLFILTTLFNAHYLPWLKEFAPNQCFHNFAERFTTFSQNIDAAFPEMHYNRKKLAINLANRYCFKIARKLILTIDSVEIKDDQQQLDHDNQLFWLEINNVLKIPIEIKSNFSISIAIPNELNTNKMAIKCFGEKGNSQKKFLMLNDYDISGYAGYTTTITLDNNVTFQLNFRWELEQDYLLNFIQKPEVFLKFFTGSLLALGTYFYTFYSNLYSGLLLNESTQNQALKCFPEVAFIVGSTQRSKLCPEFLSVCQKYENEKQSCNYGTCTNVYNLTNAILILLDNVSSAEIDLFRQLLLEPFNHIIRFDCDPRIVCKRSFRLHKLLIGRLYKILKRSDSIIQEKCFENLILNLLFDTTEFKLNPLQKESMMLFARYCKENKIFLDDNKSEEMNRSEGDIQNEQKLSKQQKEKFINNTQGNDSEKIRVLLFKYWPDILEQNQQQFERILPDLVSPFMEYGFLIKN</sequence>
<dbReference type="Proteomes" id="UP000828236">
    <property type="component" value="Unassembled WGS sequence"/>
</dbReference>
<feature type="transmembrane region" description="Helical" evidence="2">
    <location>
        <begin position="161"/>
        <end position="178"/>
    </location>
</feature>
<feature type="compositionally biased region" description="Pro residues" evidence="1">
    <location>
        <begin position="1"/>
        <end position="13"/>
    </location>
</feature>
<keyword evidence="2" id="KW-0812">Transmembrane</keyword>
<feature type="transmembrane region" description="Helical" evidence="2">
    <location>
        <begin position="576"/>
        <end position="596"/>
    </location>
</feature>
<name>A0A9D4P2D9_DERFA</name>
<dbReference type="AlphaFoldDB" id="A0A9D4P2D9"/>
<keyword evidence="2" id="KW-0472">Membrane</keyword>
<evidence type="ECO:0000256" key="2">
    <source>
        <dbReference type="SAM" id="Phobius"/>
    </source>
</evidence>
<feature type="transmembrane region" description="Helical" evidence="2">
    <location>
        <begin position="241"/>
        <end position="261"/>
    </location>
</feature>
<comment type="caution">
    <text evidence="3">The sequence shown here is derived from an EMBL/GenBank/DDBJ whole genome shotgun (WGS) entry which is preliminary data.</text>
</comment>
<organism evidence="3">
    <name type="scientific">Dermatophagoides farinae</name>
    <name type="common">American house dust mite</name>
    <dbReference type="NCBI Taxonomy" id="6954"/>
    <lineage>
        <taxon>Eukaryota</taxon>
        <taxon>Metazoa</taxon>
        <taxon>Ecdysozoa</taxon>
        <taxon>Arthropoda</taxon>
        <taxon>Chelicerata</taxon>
        <taxon>Arachnida</taxon>
        <taxon>Acari</taxon>
        <taxon>Acariformes</taxon>
        <taxon>Sarcoptiformes</taxon>
        <taxon>Astigmata</taxon>
        <taxon>Psoroptidia</taxon>
        <taxon>Analgoidea</taxon>
        <taxon>Pyroglyphidae</taxon>
        <taxon>Dermatophagoidinae</taxon>
        <taxon>Dermatophagoides</taxon>
    </lineage>
</organism>
<proteinExistence type="predicted"/>
<reference evidence="3" key="1">
    <citation type="submission" date="2020-06" db="EMBL/GenBank/DDBJ databases">
        <authorList>
            <person name="Ji K."/>
            <person name="Li J."/>
        </authorList>
    </citation>
    <scope>NUCLEOTIDE SEQUENCE</scope>
    <source>
        <strain evidence="3">JKM2019</strain>
        <tissue evidence="3">Whole body</tissue>
    </source>
</reference>